<dbReference type="GO" id="GO:0140664">
    <property type="term" value="F:ATP-dependent DNA damage sensor activity"/>
    <property type="evidence" value="ECO:0007669"/>
    <property type="project" value="InterPro"/>
</dbReference>
<dbReference type="Proteomes" id="UP000002358">
    <property type="component" value="Chromosome 2"/>
</dbReference>
<dbReference type="GO" id="GO:0005524">
    <property type="term" value="F:ATP binding"/>
    <property type="evidence" value="ECO:0007669"/>
    <property type="project" value="InterPro"/>
</dbReference>
<dbReference type="InterPro" id="IPR013632">
    <property type="entry name" value="Rad51_C"/>
</dbReference>
<comment type="subcellular location">
    <subcellularLocation>
        <location evidence="1">Nucleus</location>
    </subcellularLocation>
</comment>
<dbReference type="Pfam" id="PF08423">
    <property type="entry name" value="Rad51"/>
    <property type="match status" value="1"/>
</dbReference>
<dbReference type="GO" id="GO:0042148">
    <property type="term" value="P:DNA strand invasion"/>
    <property type="evidence" value="ECO:0007669"/>
    <property type="project" value="TreeGrafter"/>
</dbReference>
<dbReference type="EnsemblMetazoa" id="XM_032596407">
    <property type="protein sequence ID" value="XP_032452298"/>
    <property type="gene ID" value="LOC100116009"/>
</dbReference>
<proteinExistence type="predicted"/>
<dbReference type="GO" id="GO:0033063">
    <property type="term" value="C:Rad51B-Rad51C-Rad51D-XRCC2 complex"/>
    <property type="evidence" value="ECO:0007669"/>
    <property type="project" value="TreeGrafter"/>
</dbReference>
<evidence type="ECO:0000256" key="1">
    <source>
        <dbReference type="ARBA" id="ARBA00004123"/>
    </source>
</evidence>
<dbReference type="InterPro" id="IPR020588">
    <property type="entry name" value="RecA_ATP-bd"/>
</dbReference>
<protein>
    <recommendedName>
        <fullName evidence="3">RecA family profile 1 domain-containing protein</fullName>
    </recommendedName>
</protein>
<dbReference type="InParanoid" id="A0A7M7TBY5"/>
<name>A0A7M7TBY5_NASVI</name>
<gene>
    <name evidence="4" type="primary">100116009</name>
</gene>
<keyword evidence="2" id="KW-0539">Nucleus</keyword>
<dbReference type="InterPro" id="IPR027417">
    <property type="entry name" value="P-loop_NTPase"/>
</dbReference>
<dbReference type="Pfam" id="PF21794">
    <property type="entry name" value="RAD51D_N"/>
    <property type="match status" value="1"/>
</dbReference>
<organism evidence="4 5">
    <name type="scientific">Nasonia vitripennis</name>
    <name type="common">Parasitic wasp</name>
    <dbReference type="NCBI Taxonomy" id="7425"/>
    <lineage>
        <taxon>Eukaryota</taxon>
        <taxon>Metazoa</taxon>
        <taxon>Ecdysozoa</taxon>
        <taxon>Arthropoda</taxon>
        <taxon>Hexapoda</taxon>
        <taxon>Insecta</taxon>
        <taxon>Pterygota</taxon>
        <taxon>Neoptera</taxon>
        <taxon>Endopterygota</taxon>
        <taxon>Hymenoptera</taxon>
        <taxon>Apocrita</taxon>
        <taxon>Proctotrupomorpha</taxon>
        <taxon>Chalcidoidea</taxon>
        <taxon>Pteromalidae</taxon>
        <taxon>Pteromalinae</taxon>
        <taxon>Nasonia</taxon>
    </lineage>
</organism>
<dbReference type="GO" id="GO:0000400">
    <property type="term" value="F:four-way junction DNA binding"/>
    <property type="evidence" value="ECO:0007669"/>
    <property type="project" value="TreeGrafter"/>
</dbReference>
<dbReference type="EnsemblMetazoa" id="XM_032596408">
    <property type="protein sequence ID" value="XP_032452299"/>
    <property type="gene ID" value="LOC100116009"/>
</dbReference>
<dbReference type="SUPFAM" id="SSF52540">
    <property type="entry name" value="P-loop containing nucleoside triphosphate hydrolases"/>
    <property type="match status" value="1"/>
</dbReference>
<evidence type="ECO:0000259" key="3">
    <source>
        <dbReference type="PROSITE" id="PS50162"/>
    </source>
</evidence>
<dbReference type="EnsemblMetazoa" id="XM_032596406">
    <property type="protein sequence ID" value="XP_032452297"/>
    <property type="gene ID" value="LOC100116009"/>
</dbReference>
<dbReference type="PROSITE" id="PS50162">
    <property type="entry name" value="RECA_2"/>
    <property type="match status" value="1"/>
</dbReference>
<dbReference type="GO" id="GO:0005657">
    <property type="term" value="C:replication fork"/>
    <property type="evidence" value="ECO:0007669"/>
    <property type="project" value="TreeGrafter"/>
</dbReference>
<dbReference type="Gene3D" id="3.40.50.300">
    <property type="entry name" value="P-loop containing nucleotide triphosphate hydrolases"/>
    <property type="match status" value="1"/>
</dbReference>
<dbReference type="GO" id="GO:0003697">
    <property type="term" value="F:single-stranded DNA binding"/>
    <property type="evidence" value="ECO:0007669"/>
    <property type="project" value="TreeGrafter"/>
</dbReference>
<dbReference type="SMR" id="A0A7M7TBY5"/>
<dbReference type="GO" id="GO:0000723">
    <property type="term" value="P:telomere maintenance"/>
    <property type="evidence" value="ECO:0007669"/>
    <property type="project" value="TreeGrafter"/>
</dbReference>
<keyword evidence="5" id="KW-1185">Reference proteome</keyword>
<evidence type="ECO:0000313" key="5">
    <source>
        <dbReference type="Proteomes" id="UP000002358"/>
    </source>
</evidence>
<sequence>MARLDSKTFPALTEDVIAKLQSRNIFTVYDFMILQTCDDLMRRTGMSFKEIESIRESIFKSFGGEIIGNPADLGEREIQDVIPTGTNNLDALLKGGLHCHKIYEFCGFSSSGKSQLCHWISMCATLNASTEVHYVDASKNFCASRIQMMLEAKQCTDTILGEVMSGIRVYQIHKIHELFTVLHCLSNLPKSDSSKKLVIVDSLSALCAIVPNTGLTPILSNLASVCRFLVNNSRVAVVIVNTF</sequence>
<dbReference type="InterPro" id="IPR051988">
    <property type="entry name" value="HRR_RAD51_Paralog"/>
</dbReference>
<dbReference type="PANTHER" id="PTHR46457">
    <property type="entry name" value="DNA REPAIR PROTEIN RAD51 HOMOLOG 4"/>
    <property type="match status" value="1"/>
</dbReference>
<feature type="domain" description="RecA family profile 1" evidence="3">
    <location>
        <begin position="78"/>
        <end position="243"/>
    </location>
</feature>
<dbReference type="GO" id="GO:0007131">
    <property type="term" value="P:reciprocal meiotic recombination"/>
    <property type="evidence" value="ECO:0007669"/>
    <property type="project" value="TreeGrafter"/>
</dbReference>
<dbReference type="GO" id="GO:0000724">
    <property type="term" value="P:double-strand break repair via homologous recombination"/>
    <property type="evidence" value="ECO:0007669"/>
    <property type="project" value="TreeGrafter"/>
</dbReference>
<evidence type="ECO:0000313" key="4">
    <source>
        <dbReference type="EnsemblMetazoa" id="XP_032452297"/>
    </source>
</evidence>
<reference evidence="4" key="1">
    <citation type="submission" date="2021-01" db="UniProtKB">
        <authorList>
            <consortium name="EnsemblMetazoa"/>
        </authorList>
    </citation>
    <scope>IDENTIFICATION</scope>
</reference>
<dbReference type="EnsemblMetazoa" id="XM_032596409">
    <property type="protein sequence ID" value="XP_032452300"/>
    <property type="gene ID" value="LOC100116009"/>
</dbReference>
<dbReference type="AlphaFoldDB" id="A0A7M7TBY5"/>
<dbReference type="InterPro" id="IPR048943">
    <property type="entry name" value="RAD51D_N"/>
</dbReference>
<accession>A0A7M7TBY5</accession>
<evidence type="ECO:0000256" key="2">
    <source>
        <dbReference type="ARBA" id="ARBA00023242"/>
    </source>
</evidence>
<dbReference type="GO" id="GO:0005815">
    <property type="term" value="C:microtubule organizing center"/>
    <property type="evidence" value="ECO:0007669"/>
    <property type="project" value="TreeGrafter"/>
</dbReference>
<dbReference type="OrthoDB" id="336321at2759"/>
<dbReference type="PANTHER" id="PTHR46457:SF1">
    <property type="entry name" value="DNA REPAIR PROTEIN RAD51 HOMOLOG 4"/>
    <property type="match status" value="1"/>
</dbReference>